<evidence type="ECO:0000313" key="3">
    <source>
        <dbReference type="Proteomes" id="UP000000600"/>
    </source>
</evidence>
<dbReference type="InParanoid" id="A0BRN7"/>
<dbReference type="SUPFAM" id="SSF48452">
    <property type="entry name" value="TPR-like"/>
    <property type="match status" value="1"/>
</dbReference>
<dbReference type="Gene3D" id="1.25.40.10">
    <property type="entry name" value="Tetratricopeptide repeat domain"/>
    <property type="match status" value="2"/>
</dbReference>
<dbReference type="Proteomes" id="UP000000600">
    <property type="component" value="Unassembled WGS sequence"/>
</dbReference>
<dbReference type="InterPro" id="IPR011990">
    <property type="entry name" value="TPR-like_helical_dom_sf"/>
</dbReference>
<gene>
    <name evidence="2" type="ORF">GSPATT00031435001</name>
</gene>
<dbReference type="SMART" id="SM00028">
    <property type="entry name" value="TPR"/>
    <property type="match status" value="3"/>
</dbReference>
<evidence type="ECO:0000313" key="2">
    <source>
        <dbReference type="EMBL" id="CAK61204.1"/>
    </source>
</evidence>
<protein>
    <recommendedName>
        <fullName evidence="4">Tetratricopeptide repeat protein</fullName>
    </recommendedName>
</protein>
<accession>A0BRN7</accession>
<dbReference type="KEGG" id="ptm:GSPATT00031435001"/>
<dbReference type="InterPro" id="IPR019734">
    <property type="entry name" value="TPR_rpt"/>
</dbReference>
<keyword evidence="1" id="KW-0175">Coiled coil</keyword>
<sequence length="464" mass="54594">MIEFDPPLICAKHGEKIDVYCKNPECKLETRICCNTCAQIYHNHQTTRIWELKNVFNSAISTLKEKEQKTQDILEQIKNKTQELSKQINKQTSFLQELIDAPQCQTFTNLIEGIKISNPQNLTLISETVQKCGSHPILDFCIKSKTTNYVKLLEQNKEQEAKQVLKDIIDRYQHNEIYKLEMKRLNGEIIQLIPHLIIQYQSFLEHDQNAKEALKILDQLLERDKGNFIYQRERARLVRQTIEYSVADDNFFNGNYKASVQDCDKLLQIRKDSRICYQKGLSLFYLKQYDNSINSINQAIEIDIENIQYHISKIQLLFAKKDIENLKVEALDLKNYCDSIQQVINGQILFLQEEYEKAQRCFEEAISSNYFSYEAHFLRALCLSKVLNTNEMIITPEQILQNNKNDLPSDMNKFRKYYCMYLEGYNYQNNQFQLSPGRLNQFYQPLMQQQSNGNQTNNITLGKQ</sequence>
<dbReference type="Pfam" id="PF13181">
    <property type="entry name" value="TPR_8"/>
    <property type="match status" value="1"/>
</dbReference>
<dbReference type="GeneID" id="5014386"/>
<dbReference type="OMA" id="HNHQTTR"/>
<dbReference type="OrthoDB" id="423589at2759"/>
<name>A0BRN7_PARTE</name>
<dbReference type="HOGENOM" id="CLU_589837_0_0_1"/>
<keyword evidence="3" id="KW-1185">Reference proteome</keyword>
<dbReference type="AlphaFoldDB" id="A0BRN7"/>
<organism evidence="2 3">
    <name type="scientific">Paramecium tetraurelia</name>
    <dbReference type="NCBI Taxonomy" id="5888"/>
    <lineage>
        <taxon>Eukaryota</taxon>
        <taxon>Sar</taxon>
        <taxon>Alveolata</taxon>
        <taxon>Ciliophora</taxon>
        <taxon>Intramacronucleata</taxon>
        <taxon>Oligohymenophorea</taxon>
        <taxon>Peniculida</taxon>
        <taxon>Parameciidae</taxon>
        <taxon>Paramecium</taxon>
    </lineage>
</organism>
<evidence type="ECO:0008006" key="4">
    <source>
        <dbReference type="Google" id="ProtNLM"/>
    </source>
</evidence>
<proteinExistence type="predicted"/>
<feature type="coiled-coil region" evidence="1">
    <location>
        <begin position="60"/>
        <end position="87"/>
    </location>
</feature>
<reference evidence="2 3" key="1">
    <citation type="journal article" date="2006" name="Nature">
        <title>Global trends of whole-genome duplications revealed by the ciliate Paramecium tetraurelia.</title>
        <authorList>
            <consortium name="Genoscope"/>
            <person name="Aury J.-M."/>
            <person name="Jaillon O."/>
            <person name="Duret L."/>
            <person name="Noel B."/>
            <person name="Jubin C."/>
            <person name="Porcel B.M."/>
            <person name="Segurens B."/>
            <person name="Daubin V."/>
            <person name="Anthouard V."/>
            <person name="Aiach N."/>
            <person name="Arnaiz O."/>
            <person name="Billaut A."/>
            <person name="Beisson J."/>
            <person name="Blanc I."/>
            <person name="Bouhouche K."/>
            <person name="Camara F."/>
            <person name="Duharcourt S."/>
            <person name="Guigo R."/>
            <person name="Gogendeau D."/>
            <person name="Katinka M."/>
            <person name="Keller A.-M."/>
            <person name="Kissmehl R."/>
            <person name="Klotz C."/>
            <person name="Koll F."/>
            <person name="Le Moue A."/>
            <person name="Lepere C."/>
            <person name="Malinsky S."/>
            <person name="Nowacki M."/>
            <person name="Nowak J.K."/>
            <person name="Plattner H."/>
            <person name="Poulain J."/>
            <person name="Ruiz F."/>
            <person name="Serrano V."/>
            <person name="Zagulski M."/>
            <person name="Dessen P."/>
            <person name="Betermier M."/>
            <person name="Weissenbach J."/>
            <person name="Scarpelli C."/>
            <person name="Schachter V."/>
            <person name="Sperling L."/>
            <person name="Meyer E."/>
            <person name="Cohen J."/>
            <person name="Wincker P."/>
        </authorList>
    </citation>
    <scope>NUCLEOTIDE SEQUENCE [LARGE SCALE GENOMIC DNA]</scope>
    <source>
        <strain evidence="2 3">Stock d4-2</strain>
    </source>
</reference>
<evidence type="ECO:0000256" key="1">
    <source>
        <dbReference type="SAM" id="Coils"/>
    </source>
</evidence>
<dbReference type="EMBL" id="CT868012">
    <property type="protein sequence ID" value="CAK61204.1"/>
    <property type="molecule type" value="Genomic_DNA"/>
</dbReference>
<dbReference type="RefSeq" id="XP_001428602.1">
    <property type="nucleotide sequence ID" value="XM_001428565.2"/>
</dbReference>